<proteinExistence type="predicted"/>
<dbReference type="RefSeq" id="WP_186283051.1">
    <property type="nucleotide sequence ID" value="NZ_JACMSF010000015.1"/>
</dbReference>
<dbReference type="EMBL" id="JACMSF010000015">
    <property type="protein sequence ID" value="MBC2903163.1"/>
    <property type="molecule type" value="Genomic_DNA"/>
</dbReference>
<reference evidence="1 2" key="1">
    <citation type="submission" date="2020-08" db="EMBL/GenBank/DDBJ databases">
        <title>Streptomyces sp. PSKA01 genome sequencing and assembly.</title>
        <authorList>
            <person name="Mandal S."/>
            <person name="Maiti P.K."/>
            <person name="Das P."/>
        </authorList>
    </citation>
    <scope>NUCLEOTIDE SEQUENCE [LARGE SCALE GENOMIC DNA]</scope>
    <source>
        <strain evidence="1 2">PSKA01</strain>
    </source>
</reference>
<evidence type="ECO:0000313" key="2">
    <source>
        <dbReference type="Proteomes" id="UP000584670"/>
    </source>
</evidence>
<gene>
    <name evidence="1" type="ORF">H4N64_16410</name>
</gene>
<dbReference type="Proteomes" id="UP000584670">
    <property type="component" value="Unassembled WGS sequence"/>
</dbReference>
<sequence>MKTAALAADTIRWLCHGATAYGALWVGGSTWPTPVAVTVICVGVGVDYAVTRPLRWASDWLTSNTHV</sequence>
<evidence type="ECO:0000313" key="1">
    <source>
        <dbReference type="EMBL" id="MBC2903163.1"/>
    </source>
</evidence>
<accession>A0A7X1J2S2</accession>
<name>A0A7X1J2S2_9ACTN</name>
<dbReference type="AlphaFoldDB" id="A0A7X1J2S2"/>
<organism evidence="1 2">
    <name type="scientific">Streptomyces cupreus</name>
    <dbReference type="NCBI Taxonomy" id="2759956"/>
    <lineage>
        <taxon>Bacteria</taxon>
        <taxon>Bacillati</taxon>
        <taxon>Actinomycetota</taxon>
        <taxon>Actinomycetes</taxon>
        <taxon>Kitasatosporales</taxon>
        <taxon>Streptomycetaceae</taxon>
        <taxon>Streptomyces</taxon>
    </lineage>
</organism>
<comment type="caution">
    <text evidence="1">The sequence shown here is derived from an EMBL/GenBank/DDBJ whole genome shotgun (WGS) entry which is preliminary data.</text>
</comment>
<protein>
    <submittedName>
        <fullName evidence="1">Uncharacterized protein</fullName>
    </submittedName>
</protein>
<keyword evidence="2" id="KW-1185">Reference proteome</keyword>